<dbReference type="InterPro" id="IPR050385">
    <property type="entry name" value="Archaeal_FAD_synthase"/>
</dbReference>
<evidence type="ECO:0000313" key="4">
    <source>
        <dbReference type="EMBL" id="GHG69260.1"/>
    </source>
</evidence>
<dbReference type="InterPro" id="IPR014729">
    <property type="entry name" value="Rossmann-like_a/b/a_fold"/>
</dbReference>
<keyword evidence="2" id="KW-0548">Nucleotidyltransferase</keyword>
<evidence type="ECO:0000313" key="5">
    <source>
        <dbReference type="Proteomes" id="UP000659697"/>
    </source>
</evidence>
<keyword evidence="1" id="KW-0808">Transferase</keyword>
<comment type="caution">
    <text evidence="4">The sequence shown here is derived from an EMBL/GenBank/DDBJ whole genome shotgun (WGS) entry which is preliminary data.</text>
</comment>
<sequence>MIIGYTTGVFDLFHIGHLNLLRNAKAMCDKLIVGITTDDLVAYKNKKAVINFEERMEIVRAIEYVDAVVPQESMDKFAAWEKLKFDVIFVGDDWFQSEKWQDIEHQFTSVGVRIVYFPYTKGTSSTLINDVLVKLRNDEL</sequence>
<evidence type="ECO:0000259" key="3">
    <source>
        <dbReference type="Pfam" id="PF01467"/>
    </source>
</evidence>
<proteinExistence type="predicted"/>
<dbReference type="EMBL" id="BNAO01000004">
    <property type="protein sequence ID" value="GHG69260.1"/>
    <property type="molecule type" value="Genomic_DNA"/>
</dbReference>
<organism evidence="4 5">
    <name type="scientific">Alishewanella longhuensis</name>
    <dbReference type="NCBI Taxonomy" id="1091037"/>
    <lineage>
        <taxon>Bacteria</taxon>
        <taxon>Pseudomonadati</taxon>
        <taxon>Pseudomonadota</taxon>
        <taxon>Gammaproteobacteria</taxon>
        <taxon>Alteromonadales</taxon>
        <taxon>Alteromonadaceae</taxon>
        <taxon>Alishewanella</taxon>
    </lineage>
</organism>
<dbReference type="Pfam" id="PF01467">
    <property type="entry name" value="CTP_transf_like"/>
    <property type="match status" value="1"/>
</dbReference>
<evidence type="ECO:0000256" key="2">
    <source>
        <dbReference type="ARBA" id="ARBA00022695"/>
    </source>
</evidence>
<dbReference type="PANTHER" id="PTHR43793:SF1">
    <property type="entry name" value="FAD SYNTHASE"/>
    <property type="match status" value="1"/>
</dbReference>
<keyword evidence="5" id="KW-1185">Reference proteome</keyword>
<dbReference type="Proteomes" id="UP000659697">
    <property type="component" value="Unassembled WGS sequence"/>
</dbReference>
<dbReference type="SUPFAM" id="SSF52374">
    <property type="entry name" value="Nucleotidylyl transferase"/>
    <property type="match status" value="1"/>
</dbReference>
<name>A0ABQ3KY29_9ALTE</name>
<dbReference type="RefSeq" id="WP_189432660.1">
    <property type="nucleotide sequence ID" value="NZ_BNAO01000004.1"/>
</dbReference>
<evidence type="ECO:0000256" key="1">
    <source>
        <dbReference type="ARBA" id="ARBA00022679"/>
    </source>
</evidence>
<dbReference type="PANTHER" id="PTHR43793">
    <property type="entry name" value="FAD SYNTHASE"/>
    <property type="match status" value="1"/>
</dbReference>
<dbReference type="InterPro" id="IPR004821">
    <property type="entry name" value="Cyt_trans-like"/>
</dbReference>
<accession>A0ABQ3KY29</accession>
<feature type="domain" description="Cytidyltransferase-like" evidence="3">
    <location>
        <begin position="5"/>
        <end position="128"/>
    </location>
</feature>
<dbReference type="Gene3D" id="3.40.50.620">
    <property type="entry name" value="HUPs"/>
    <property type="match status" value="1"/>
</dbReference>
<gene>
    <name evidence="4" type="ORF">GCM10010919_19070</name>
</gene>
<reference evidence="5" key="1">
    <citation type="journal article" date="2019" name="Int. J. Syst. Evol. Microbiol.">
        <title>The Global Catalogue of Microorganisms (GCM) 10K type strain sequencing project: providing services to taxonomists for standard genome sequencing and annotation.</title>
        <authorList>
            <consortium name="The Broad Institute Genomics Platform"/>
            <consortium name="The Broad Institute Genome Sequencing Center for Infectious Disease"/>
            <person name="Wu L."/>
            <person name="Ma J."/>
        </authorList>
    </citation>
    <scope>NUCLEOTIDE SEQUENCE [LARGE SCALE GENOMIC DNA]</scope>
    <source>
        <strain evidence="5">CGMCC 1.7003</strain>
    </source>
</reference>
<protein>
    <submittedName>
        <fullName evidence="4">Cytidyltransferase</fullName>
    </submittedName>
</protein>
<dbReference type="NCBIfam" id="TIGR00125">
    <property type="entry name" value="cyt_tran_rel"/>
    <property type="match status" value="1"/>
</dbReference>